<dbReference type="Proteomes" id="UP001497453">
    <property type="component" value="Chromosome 9"/>
</dbReference>
<evidence type="ECO:0000256" key="1">
    <source>
        <dbReference type="SAM" id="MobiDB-lite"/>
    </source>
</evidence>
<feature type="compositionally biased region" description="Basic and acidic residues" evidence="1">
    <location>
        <begin position="52"/>
        <end position="83"/>
    </location>
</feature>
<evidence type="ECO:0000313" key="2">
    <source>
        <dbReference type="EMBL" id="CAL1716870.1"/>
    </source>
</evidence>
<dbReference type="EMBL" id="OZ037952">
    <property type="protein sequence ID" value="CAL1716870.1"/>
    <property type="molecule type" value="Genomic_DNA"/>
</dbReference>
<keyword evidence="3" id="KW-1185">Reference proteome</keyword>
<protein>
    <submittedName>
        <fullName evidence="2">Uncharacterized protein</fullName>
    </submittedName>
</protein>
<name>A0ABP1EA33_9APHY</name>
<sequence>MNSFWNLLDWLLPSVRLSDDLADPEALTDNGFADSPSSYPPHRFRSQPQVVDRSRGQWDWQREREKEKERERERERQREQERERERQRILALERDNALLVQRVSQLEQELQSTRHTMSTLNFLASPGPSASLPPGIPSSPPADPTALRNAYEALLSSYNLTQHALSDRAEEVTSLQSFLTKTDDFSGAQLIQALRDLNSEIVHLAASVAEEFGSSMDRRVDLTRQSDRELVTNALGPVIANLLASREHTSDPTLVQFAVQAWEIVCIGRVLESFCFGLPPDVDQALSRIFHHMHLSEPQPTTSRWRALTHSHARALIASSSPPSSRSPSPFQALTESNLRGLLAILAIAGCTDPRAIHRDPLRERFGASLNRIGERVERLAVATKEGVMSAAFDVVWLGPSKQAPHFDSGMMDNVYAGHGNEQGNVLCTVEFGLMCVRRVGGAGEGETNGNGNGVGVPTNGVKSNDAVNGYAKVNGHGHAPNGSAKVQTGDGVMARSLLLKPKVLLDSVAEIL</sequence>
<evidence type="ECO:0000313" key="3">
    <source>
        <dbReference type="Proteomes" id="UP001497453"/>
    </source>
</evidence>
<feature type="compositionally biased region" description="Gly residues" evidence="1">
    <location>
        <begin position="443"/>
        <end position="455"/>
    </location>
</feature>
<gene>
    <name evidence="2" type="ORF">GFSPODELE1_LOCUS10941</name>
</gene>
<reference evidence="3" key="1">
    <citation type="submission" date="2024-04" db="EMBL/GenBank/DDBJ databases">
        <authorList>
            <person name="Shaw F."/>
            <person name="Minotto A."/>
        </authorList>
    </citation>
    <scope>NUCLEOTIDE SEQUENCE [LARGE SCALE GENOMIC DNA]</scope>
</reference>
<feature type="region of interest" description="Disordered" evidence="1">
    <location>
        <begin position="443"/>
        <end position="486"/>
    </location>
</feature>
<accession>A0ABP1EA33</accession>
<organism evidence="2 3">
    <name type="scientific">Somion occarium</name>
    <dbReference type="NCBI Taxonomy" id="3059160"/>
    <lineage>
        <taxon>Eukaryota</taxon>
        <taxon>Fungi</taxon>
        <taxon>Dikarya</taxon>
        <taxon>Basidiomycota</taxon>
        <taxon>Agaricomycotina</taxon>
        <taxon>Agaricomycetes</taxon>
        <taxon>Polyporales</taxon>
        <taxon>Cerrenaceae</taxon>
        <taxon>Somion</taxon>
    </lineage>
</organism>
<feature type="region of interest" description="Disordered" evidence="1">
    <location>
        <begin position="28"/>
        <end position="83"/>
    </location>
</feature>
<proteinExistence type="predicted"/>